<dbReference type="Proteomes" id="UP000515806">
    <property type="component" value="Chromosome"/>
</dbReference>
<accession>A0A7G9QEK7</accession>
<sequence>MYTLQIKPAALLMAKDAYDWYEEQKTGLGDLFLAELGRCFNKIEKNPLHYQKLKKNYRHLVLNKFPYVLIFEILEDEIVIFAVFHTARNPKLKFKK</sequence>
<dbReference type="InterPro" id="IPR007712">
    <property type="entry name" value="RelE/ParE_toxin"/>
</dbReference>
<reference evidence="2 3" key="1">
    <citation type="submission" date="2020-08" db="EMBL/GenBank/DDBJ databases">
        <title>Genome sequence of Pedobacter roseus KACC 11594T.</title>
        <authorList>
            <person name="Hyun D.-W."/>
            <person name="Bae J.-W."/>
        </authorList>
    </citation>
    <scope>NUCLEOTIDE SEQUENCE [LARGE SCALE GENOMIC DNA]</scope>
    <source>
        <strain evidence="2 3">KACC 11594</strain>
    </source>
</reference>
<evidence type="ECO:0000313" key="3">
    <source>
        <dbReference type="Proteomes" id="UP000515806"/>
    </source>
</evidence>
<keyword evidence="3" id="KW-1185">Reference proteome</keyword>
<dbReference type="KEGG" id="proe:H9L23_22205"/>
<dbReference type="EMBL" id="CP060723">
    <property type="protein sequence ID" value="QNN41782.1"/>
    <property type="molecule type" value="Genomic_DNA"/>
</dbReference>
<dbReference type="RefSeq" id="WP_187592365.1">
    <property type="nucleotide sequence ID" value="NZ_CP060723.1"/>
</dbReference>
<keyword evidence="1" id="KW-1277">Toxin-antitoxin system</keyword>
<evidence type="ECO:0000313" key="2">
    <source>
        <dbReference type="EMBL" id="QNN41782.1"/>
    </source>
</evidence>
<dbReference type="AlphaFoldDB" id="A0A7G9QEK7"/>
<name>A0A7G9QEK7_9SPHI</name>
<dbReference type="Pfam" id="PF05016">
    <property type="entry name" value="ParE_toxin"/>
    <property type="match status" value="1"/>
</dbReference>
<gene>
    <name evidence="2" type="ORF">H9L23_22205</name>
</gene>
<proteinExistence type="predicted"/>
<evidence type="ECO:0000256" key="1">
    <source>
        <dbReference type="ARBA" id="ARBA00022649"/>
    </source>
</evidence>
<protein>
    <submittedName>
        <fullName evidence="2">Type II toxin-antitoxin system RelE/ParE family toxin</fullName>
    </submittedName>
</protein>
<organism evidence="2 3">
    <name type="scientific">Pedobacter roseus</name>
    <dbReference type="NCBI Taxonomy" id="336820"/>
    <lineage>
        <taxon>Bacteria</taxon>
        <taxon>Pseudomonadati</taxon>
        <taxon>Bacteroidota</taxon>
        <taxon>Sphingobacteriia</taxon>
        <taxon>Sphingobacteriales</taxon>
        <taxon>Sphingobacteriaceae</taxon>
        <taxon>Pedobacter</taxon>
    </lineage>
</organism>
<dbReference type="InterPro" id="IPR035093">
    <property type="entry name" value="RelE/ParE_toxin_dom_sf"/>
</dbReference>
<dbReference type="Gene3D" id="3.30.2310.20">
    <property type="entry name" value="RelE-like"/>
    <property type="match status" value="1"/>
</dbReference>